<evidence type="ECO:0000313" key="5">
    <source>
        <dbReference type="Proteomes" id="UP001432222"/>
    </source>
</evidence>
<dbReference type="Gene3D" id="1.10.260.40">
    <property type="entry name" value="lambda repressor-like DNA-binding domains"/>
    <property type="match status" value="1"/>
</dbReference>
<dbReference type="PANTHER" id="PTHR46797">
    <property type="entry name" value="HTH-TYPE TRANSCRIPTIONAL REGULATOR"/>
    <property type="match status" value="1"/>
</dbReference>
<dbReference type="EMBL" id="CP108110">
    <property type="protein sequence ID" value="WUQ83185.1"/>
    <property type="molecule type" value="Genomic_DNA"/>
</dbReference>
<accession>A0ABZ1TW58</accession>
<gene>
    <name evidence="4" type="ORF">OHA16_09495</name>
</gene>
<dbReference type="CDD" id="cd00093">
    <property type="entry name" value="HTH_XRE"/>
    <property type="match status" value="1"/>
</dbReference>
<reference evidence="4" key="1">
    <citation type="submission" date="2022-10" db="EMBL/GenBank/DDBJ databases">
        <title>The complete genomes of actinobacterial strains from the NBC collection.</title>
        <authorList>
            <person name="Joergensen T.S."/>
            <person name="Alvarez Arevalo M."/>
            <person name="Sterndorff E.B."/>
            <person name="Faurdal D."/>
            <person name="Vuksanovic O."/>
            <person name="Mourched A.-S."/>
            <person name="Charusanti P."/>
            <person name="Shaw S."/>
            <person name="Blin K."/>
            <person name="Weber T."/>
        </authorList>
    </citation>
    <scope>NUCLEOTIDE SEQUENCE</scope>
    <source>
        <strain evidence="4">NBC_00222</strain>
    </source>
</reference>
<dbReference type="InterPro" id="IPR010982">
    <property type="entry name" value="Lambda_DNA-bd_dom_sf"/>
</dbReference>
<dbReference type="Pfam" id="PF01381">
    <property type="entry name" value="HTH_3"/>
    <property type="match status" value="1"/>
</dbReference>
<dbReference type="RefSeq" id="WP_328954218.1">
    <property type="nucleotide sequence ID" value="NZ_CP108110.1"/>
</dbReference>
<feature type="region of interest" description="Disordered" evidence="2">
    <location>
        <begin position="1"/>
        <end position="25"/>
    </location>
</feature>
<evidence type="ECO:0000256" key="2">
    <source>
        <dbReference type="SAM" id="MobiDB-lite"/>
    </source>
</evidence>
<dbReference type="InterPro" id="IPR001387">
    <property type="entry name" value="Cro/C1-type_HTH"/>
</dbReference>
<dbReference type="InterPro" id="IPR011051">
    <property type="entry name" value="RmlC_Cupin_sf"/>
</dbReference>
<dbReference type="CDD" id="cd02209">
    <property type="entry name" value="cupin_XRE_C"/>
    <property type="match status" value="1"/>
</dbReference>
<name>A0ABZ1TW58_9ACTN</name>
<dbReference type="SMART" id="SM00530">
    <property type="entry name" value="HTH_XRE"/>
    <property type="match status" value="1"/>
</dbReference>
<dbReference type="PROSITE" id="PS50943">
    <property type="entry name" value="HTH_CROC1"/>
    <property type="match status" value="1"/>
</dbReference>
<dbReference type="InterPro" id="IPR050807">
    <property type="entry name" value="TransReg_Diox_bact_type"/>
</dbReference>
<feature type="domain" description="HTH cro/C1-type" evidence="3">
    <location>
        <begin position="38"/>
        <end position="92"/>
    </location>
</feature>
<dbReference type="Proteomes" id="UP001432222">
    <property type="component" value="Chromosome"/>
</dbReference>
<dbReference type="InterPro" id="IPR013096">
    <property type="entry name" value="Cupin_2"/>
</dbReference>
<dbReference type="SUPFAM" id="SSF47413">
    <property type="entry name" value="lambda repressor-like DNA-binding domains"/>
    <property type="match status" value="1"/>
</dbReference>
<evidence type="ECO:0000256" key="1">
    <source>
        <dbReference type="ARBA" id="ARBA00023125"/>
    </source>
</evidence>
<keyword evidence="5" id="KW-1185">Reference proteome</keyword>
<dbReference type="PANTHER" id="PTHR46797:SF1">
    <property type="entry name" value="METHYLPHOSPHONATE SYNTHASE"/>
    <property type="match status" value="1"/>
</dbReference>
<protein>
    <submittedName>
        <fullName evidence="4">XRE family transcriptional regulator</fullName>
    </submittedName>
</protein>
<keyword evidence="1" id="KW-0238">DNA-binding</keyword>
<evidence type="ECO:0000259" key="3">
    <source>
        <dbReference type="PROSITE" id="PS50943"/>
    </source>
</evidence>
<proteinExistence type="predicted"/>
<feature type="compositionally biased region" description="Low complexity" evidence="2">
    <location>
        <begin position="8"/>
        <end position="25"/>
    </location>
</feature>
<organism evidence="4 5">
    <name type="scientific">Kitasatospora purpeofusca</name>
    <dbReference type="NCBI Taxonomy" id="67352"/>
    <lineage>
        <taxon>Bacteria</taxon>
        <taxon>Bacillati</taxon>
        <taxon>Actinomycetota</taxon>
        <taxon>Actinomycetes</taxon>
        <taxon>Kitasatosporales</taxon>
        <taxon>Streptomycetaceae</taxon>
        <taxon>Kitasatospora</taxon>
    </lineage>
</organism>
<sequence length="216" mass="23554">MDQESDATPDPATAADPARAAASAPAIAATLRQIGPRLRRLRERKDMSLADLSQATGISKSTLSRLESEQRKPSLELLLPIAAALAVPLDEIVAAPRVQDPRVHQHPGRADGRTFVPLSRHRTEPRAFKILIPAAHHTPTLATHTGHEWLYVLSGRLRLLLGEHDVVLAPGEAAEFDCQNPHWFGSTGAGDVEVLSLFGKQGERLHLRARTRPKES</sequence>
<dbReference type="Gene3D" id="2.60.120.10">
    <property type="entry name" value="Jelly Rolls"/>
    <property type="match status" value="1"/>
</dbReference>
<evidence type="ECO:0000313" key="4">
    <source>
        <dbReference type="EMBL" id="WUQ83185.1"/>
    </source>
</evidence>
<dbReference type="InterPro" id="IPR014710">
    <property type="entry name" value="RmlC-like_jellyroll"/>
</dbReference>
<dbReference type="Pfam" id="PF07883">
    <property type="entry name" value="Cupin_2"/>
    <property type="match status" value="1"/>
</dbReference>
<dbReference type="SUPFAM" id="SSF51182">
    <property type="entry name" value="RmlC-like cupins"/>
    <property type="match status" value="1"/>
</dbReference>